<dbReference type="AlphaFoldDB" id="X1QZW9"/>
<sequence>MIIMLLLAKVFQLSTLFAFEMFALVCAVFLVAYVEKQGLSKLFKIVSYLIAIAIILLAIATVVFVFMNWKCG</sequence>
<dbReference type="EMBL" id="BARV01034614">
    <property type="protein sequence ID" value="GAI48839.1"/>
    <property type="molecule type" value="Genomic_DNA"/>
</dbReference>
<keyword evidence="1" id="KW-1133">Transmembrane helix</keyword>
<feature type="non-terminal residue" evidence="2">
    <location>
        <position position="72"/>
    </location>
</feature>
<comment type="caution">
    <text evidence="2">The sequence shown here is derived from an EMBL/GenBank/DDBJ whole genome shotgun (WGS) entry which is preliminary data.</text>
</comment>
<accession>X1QZW9</accession>
<name>X1QZW9_9ZZZZ</name>
<evidence type="ECO:0000256" key="1">
    <source>
        <dbReference type="SAM" id="Phobius"/>
    </source>
</evidence>
<proteinExistence type="predicted"/>
<feature type="transmembrane region" description="Helical" evidence="1">
    <location>
        <begin position="12"/>
        <end position="34"/>
    </location>
</feature>
<reference evidence="2" key="1">
    <citation type="journal article" date="2014" name="Front. Microbiol.">
        <title>High frequency of phylogenetically diverse reductive dehalogenase-homologous genes in deep subseafloor sedimentary metagenomes.</title>
        <authorList>
            <person name="Kawai M."/>
            <person name="Futagami T."/>
            <person name="Toyoda A."/>
            <person name="Takaki Y."/>
            <person name="Nishi S."/>
            <person name="Hori S."/>
            <person name="Arai W."/>
            <person name="Tsubouchi T."/>
            <person name="Morono Y."/>
            <person name="Uchiyama I."/>
            <person name="Ito T."/>
            <person name="Fujiyama A."/>
            <person name="Inagaki F."/>
            <person name="Takami H."/>
        </authorList>
    </citation>
    <scope>NUCLEOTIDE SEQUENCE</scope>
    <source>
        <strain evidence="2">Expedition CK06-06</strain>
    </source>
</reference>
<keyword evidence="1" id="KW-0812">Transmembrane</keyword>
<protein>
    <submittedName>
        <fullName evidence="2">Uncharacterized protein</fullName>
    </submittedName>
</protein>
<gene>
    <name evidence="2" type="ORF">S06H3_54164</name>
</gene>
<evidence type="ECO:0000313" key="2">
    <source>
        <dbReference type="EMBL" id="GAI48839.1"/>
    </source>
</evidence>
<organism evidence="2">
    <name type="scientific">marine sediment metagenome</name>
    <dbReference type="NCBI Taxonomy" id="412755"/>
    <lineage>
        <taxon>unclassified sequences</taxon>
        <taxon>metagenomes</taxon>
        <taxon>ecological metagenomes</taxon>
    </lineage>
</organism>
<keyword evidence="1" id="KW-0472">Membrane</keyword>
<feature type="transmembrane region" description="Helical" evidence="1">
    <location>
        <begin position="46"/>
        <end position="69"/>
    </location>
</feature>